<sequence length="167" mass="18157">MSKITSNTPTIERILAACRTGSIEQLQEAINEGSFDINGTDAVGNTALNLSVKSESLDCVNLLLKQEGLDLDIANKLEGNSPLHTAILNIRNMKLLEAITQALLEHGANPKATNKEGLTALDYACHGGSSYVEISDLLRNAIAALNMVYCIHCFKLMFLRDGRRRGQ</sequence>
<name>A0ACC2S1B6_9FUNG</name>
<comment type="caution">
    <text evidence="1">The sequence shown here is derived from an EMBL/GenBank/DDBJ whole genome shotgun (WGS) entry which is preliminary data.</text>
</comment>
<proteinExistence type="predicted"/>
<protein>
    <submittedName>
        <fullName evidence="1">Uncharacterized protein</fullName>
    </submittedName>
</protein>
<reference evidence="1" key="1">
    <citation type="submission" date="2022-04" db="EMBL/GenBank/DDBJ databases">
        <title>Genome of the entomopathogenic fungus Entomophthora muscae.</title>
        <authorList>
            <person name="Elya C."/>
            <person name="Lovett B.R."/>
            <person name="Lee E."/>
            <person name="Macias A.M."/>
            <person name="Hajek A.E."/>
            <person name="De Bivort B.L."/>
            <person name="Kasson M.T."/>
            <person name="De Fine Licht H.H."/>
            <person name="Stajich J.E."/>
        </authorList>
    </citation>
    <scope>NUCLEOTIDE SEQUENCE</scope>
    <source>
        <strain evidence="1">Berkeley</strain>
    </source>
</reference>
<evidence type="ECO:0000313" key="1">
    <source>
        <dbReference type="EMBL" id="KAJ9056163.1"/>
    </source>
</evidence>
<dbReference type="Proteomes" id="UP001165960">
    <property type="component" value="Unassembled WGS sequence"/>
</dbReference>
<evidence type="ECO:0000313" key="2">
    <source>
        <dbReference type="Proteomes" id="UP001165960"/>
    </source>
</evidence>
<organism evidence="1 2">
    <name type="scientific">Entomophthora muscae</name>
    <dbReference type="NCBI Taxonomy" id="34485"/>
    <lineage>
        <taxon>Eukaryota</taxon>
        <taxon>Fungi</taxon>
        <taxon>Fungi incertae sedis</taxon>
        <taxon>Zoopagomycota</taxon>
        <taxon>Entomophthoromycotina</taxon>
        <taxon>Entomophthoromycetes</taxon>
        <taxon>Entomophthorales</taxon>
        <taxon>Entomophthoraceae</taxon>
        <taxon>Entomophthora</taxon>
    </lineage>
</organism>
<accession>A0ACC2S1B6</accession>
<dbReference type="EMBL" id="QTSX02006008">
    <property type="protein sequence ID" value="KAJ9056163.1"/>
    <property type="molecule type" value="Genomic_DNA"/>
</dbReference>
<keyword evidence="2" id="KW-1185">Reference proteome</keyword>
<gene>
    <name evidence="1" type="ORF">DSO57_1035880</name>
</gene>